<evidence type="ECO:0008006" key="3">
    <source>
        <dbReference type="Google" id="ProtNLM"/>
    </source>
</evidence>
<reference evidence="1 2" key="1">
    <citation type="submission" date="2014-02" db="EMBL/GenBank/DDBJ databases">
        <title>The small core and large imbalanced accessory genome model reveals a collaborative survival strategy of Sorangium cellulosum strains in nature.</title>
        <authorList>
            <person name="Han K."/>
            <person name="Peng R."/>
            <person name="Blom J."/>
            <person name="Li Y.-Z."/>
        </authorList>
    </citation>
    <scope>NUCLEOTIDE SEQUENCE [LARGE SCALE GENOMIC DNA]</scope>
    <source>
        <strain evidence="1 2">So0149</strain>
    </source>
</reference>
<proteinExistence type="predicted"/>
<accession>A0A150SUV4</accession>
<dbReference type="Pfam" id="PF07173">
    <property type="entry name" value="GRDP-like"/>
    <property type="match status" value="1"/>
</dbReference>
<dbReference type="PANTHER" id="PTHR34365">
    <property type="entry name" value="ENOLASE (DUF1399)"/>
    <property type="match status" value="1"/>
</dbReference>
<organism evidence="1 2">
    <name type="scientific">Sorangium cellulosum</name>
    <name type="common">Polyangium cellulosum</name>
    <dbReference type="NCBI Taxonomy" id="56"/>
    <lineage>
        <taxon>Bacteria</taxon>
        <taxon>Pseudomonadati</taxon>
        <taxon>Myxococcota</taxon>
        <taxon>Polyangia</taxon>
        <taxon>Polyangiales</taxon>
        <taxon>Polyangiaceae</taxon>
        <taxon>Sorangium</taxon>
    </lineage>
</organism>
<dbReference type="EMBL" id="JEMC01001228">
    <property type="protein sequence ID" value="KYF98715.1"/>
    <property type="molecule type" value="Genomic_DNA"/>
</dbReference>
<dbReference type="AlphaFoldDB" id="A0A150SUV4"/>
<gene>
    <name evidence="1" type="ORF">BE18_34755</name>
</gene>
<name>A0A150SUV4_SORCE</name>
<dbReference type="Proteomes" id="UP000075515">
    <property type="component" value="Unassembled WGS sequence"/>
</dbReference>
<dbReference type="PANTHER" id="PTHR34365:SF7">
    <property type="entry name" value="GLYCINE-RICH DOMAIN-CONTAINING PROTEIN 1"/>
    <property type="match status" value="1"/>
</dbReference>
<sequence length="146" mass="16804">MESQLSFVSVDLVRAAQRSEEYFRGVDAAQLQTALERYKKFLHLAARHPDRRLAPTREIDHMWHLHMLHPRAYQNDCQRIFGSVLDHEGGFGAVPEELPALKQTFAETAALWEHEFGEPYVQEPGTGATSCWHNCQSRCWHACSKK</sequence>
<evidence type="ECO:0000313" key="2">
    <source>
        <dbReference type="Proteomes" id="UP000075515"/>
    </source>
</evidence>
<comment type="caution">
    <text evidence="1">The sequence shown here is derived from an EMBL/GenBank/DDBJ whole genome shotgun (WGS) entry which is preliminary data.</text>
</comment>
<evidence type="ECO:0000313" key="1">
    <source>
        <dbReference type="EMBL" id="KYF98715.1"/>
    </source>
</evidence>
<dbReference type="InterPro" id="IPR009836">
    <property type="entry name" value="GRDP-like"/>
</dbReference>
<protein>
    <recommendedName>
        <fullName evidence="3">Glycine-rich domain-containing protein-like</fullName>
    </recommendedName>
</protein>